<dbReference type="PANTHER" id="PTHR10404">
    <property type="entry name" value="N-ACETYLATED-ALPHA-LINKED ACIDIC DIPEPTIDASE"/>
    <property type="match status" value="1"/>
</dbReference>
<evidence type="ECO:0000313" key="4">
    <source>
        <dbReference type="Proteomes" id="UP000053097"/>
    </source>
</evidence>
<reference evidence="3" key="2">
    <citation type="journal article" date="2018" name="Genome Res.">
        <title>The genomic architecture and molecular evolution of ant odorant receptors.</title>
        <authorList>
            <person name="McKenzie S.K."/>
            <person name="Kronauer D.J.C."/>
        </authorList>
    </citation>
    <scope>NUCLEOTIDE SEQUENCE [LARGE SCALE GENOMIC DNA]</scope>
    <source>
        <strain evidence="3">Clonal line C1</strain>
    </source>
</reference>
<evidence type="ECO:0000313" key="2">
    <source>
        <dbReference type="EMBL" id="EZA46910.1"/>
    </source>
</evidence>
<evidence type="ECO:0000313" key="3">
    <source>
        <dbReference type="EMBL" id="RLU15630.1"/>
    </source>
</evidence>
<dbReference type="PANTHER" id="PTHR10404:SF46">
    <property type="entry name" value="VACUOLAR PROTEIN SORTING-ASSOCIATED PROTEIN 70"/>
    <property type="match status" value="1"/>
</dbReference>
<keyword evidence="1" id="KW-0175">Coiled coil</keyword>
<gene>
    <name evidence="3" type="ORF">DMN91_011383</name>
    <name evidence="2" type="ORF">X777_00498</name>
</gene>
<dbReference type="STRING" id="2015173.A0A026VTA8"/>
<evidence type="ECO:0000256" key="1">
    <source>
        <dbReference type="SAM" id="Coils"/>
    </source>
</evidence>
<dbReference type="Gene3D" id="3.40.630.10">
    <property type="entry name" value="Zn peptidases"/>
    <property type="match status" value="1"/>
</dbReference>
<dbReference type="Proteomes" id="UP000053097">
    <property type="component" value="Unassembled WGS sequence"/>
</dbReference>
<name>A0A026VTA8_OOCBI</name>
<feature type="coiled-coil region" evidence="1">
    <location>
        <begin position="327"/>
        <end position="354"/>
    </location>
</feature>
<sequence>MHRVLSFQMARGIDESSEYVTKRLCFSFLFSVGFLCLLCGFLLGRFAAERSMETQAQKTRAELAGNGLRNTEHLQQLALRELAEASFDRATDWQTADSIDNNARRVSGFFSNLSFVHEVSHRASCVRAIVRGSREPDRYVILSVNGDGIAVALELAGILDKIYTAHEWRPRRSLMFCVSLASEDVCPQTLPIFAQRRIVACVAVHGHPLASGYVTLSGSDIMRSIAVEAIKTIDGNWTYLEHETSGPRLPLNTPQVIFSLNESDFAHDQTRRNQSLRLRGTILAQMASQTIWRLSESTVIRWQPRYFNETVNKLLESINTDKFRDAKEKLKTTLKTLLAAVEDLNAKIDAMENIPTLRARMWNDLLLDLDKALLCPDENSRSRTDLIEFRKLLHKPTDNSASTCLHEIAKCYEDASLILQER</sequence>
<reference evidence="3" key="3">
    <citation type="submission" date="2018-07" db="EMBL/GenBank/DDBJ databases">
        <authorList>
            <person name="Mckenzie S.K."/>
            <person name="Kronauer D.J.C."/>
        </authorList>
    </citation>
    <scope>NUCLEOTIDE SEQUENCE</scope>
    <source>
        <strain evidence="3">Clonal line C1</strain>
    </source>
</reference>
<dbReference type="InterPro" id="IPR036757">
    <property type="entry name" value="TFR-like_dimer_dom_sf"/>
</dbReference>
<dbReference type="AlphaFoldDB" id="A0A026VTA8"/>
<dbReference type="OMA" id="NWTYLEH"/>
<dbReference type="OrthoDB" id="5841748at2759"/>
<dbReference type="Proteomes" id="UP000279307">
    <property type="component" value="Chromosome 12"/>
</dbReference>
<dbReference type="SUPFAM" id="SSF47672">
    <property type="entry name" value="Transferrin receptor-like dimerisation domain"/>
    <property type="match status" value="1"/>
</dbReference>
<dbReference type="EMBL" id="QOIP01000012">
    <property type="protein sequence ID" value="RLU15630.1"/>
    <property type="molecule type" value="Genomic_DNA"/>
</dbReference>
<accession>A0A026VTA8</accession>
<reference evidence="2 4" key="1">
    <citation type="journal article" date="2014" name="Curr. Biol.">
        <title>The genome of the clonal raider ant Cerapachys biroi.</title>
        <authorList>
            <person name="Oxley P.R."/>
            <person name="Ji L."/>
            <person name="Fetter-Pruneda I."/>
            <person name="McKenzie S.K."/>
            <person name="Li C."/>
            <person name="Hu H."/>
            <person name="Zhang G."/>
            <person name="Kronauer D.J."/>
        </authorList>
    </citation>
    <scope>NUCLEOTIDE SEQUENCE [LARGE SCALE GENOMIC DNA]</scope>
</reference>
<dbReference type="InterPro" id="IPR039373">
    <property type="entry name" value="Peptidase_M28B"/>
</dbReference>
<keyword evidence="4" id="KW-1185">Reference proteome</keyword>
<dbReference type="GO" id="GO:0004180">
    <property type="term" value="F:carboxypeptidase activity"/>
    <property type="evidence" value="ECO:0007669"/>
    <property type="project" value="TreeGrafter"/>
</dbReference>
<organism evidence="2 4">
    <name type="scientific">Ooceraea biroi</name>
    <name type="common">Clonal raider ant</name>
    <name type="synonym">Cerapachys biroi</name>
    <dbReference type="NCBI Taxonomy" id="2015173"/>
    <lineage>
        <taxon>Eukaryota</taxon>
        <taxon>Metazoa</taxon>
        <taxon>Ecdysozoa</taxon>
        <taxon>Arthropoda</taxon>
        <taxon>Hexapoda</taxon>
        <taxon>Insecta</taxon>
        <taxon>Pterygota</taxon>
        <taxon>Neoptera</taxon>
        <taxon>Endopterygota</taxon>
        <taxon>Hymenoptera</taxon>
        <taxon>Apocrita</taxon>
        <taxon>Aculeata</taxon>
        <taxon>Formicoidea</taxon>
        <taxon>Formicidae</taxon>
        <taxon>Dorylinae</taxon>
        <taxon>Ooceraea</taxon>
    </lineage>
</organism>
<evidence type="ECO:0008006" key="5">
    <source>
        <dbReference type="Google" id="ProtNLM"/>
    </source>
</evidence>
<dbReference type="PROSITE" id="PS50890">
    <property type="entry name" value="PUA"/>
    <property type="match status" value="1"/>
</dbReference>
<dbReference type="SUPFAM" id="SSF53187">
    <property type="entry name" value="Zn-dependent exopeptidases"/>
    <property type="match status" value="1"/>
</dbReference>
<protein>
    <recommendedName>
        <fullName evidence="5">Transferrin receptor protein</fullName>
    </recommendedName>
</protein>
<dbReference type="EMBL" id="KK108111">
    <property type="protein sequence ID" value="EZA46910.1"/>
    <property type="molecule type" value="Genomic_DNA"/>
</dbReference>
<proteinExistence type="predicted"/>